<keyword evidence="2" id="KW-0479">Metal-binding</keyword>
<dbReference type="PROSITE" id="PS50119">
    <property type="entry name" value="ZF_BBOX"/>
    <property type="match status" value="1"/>
</dbReference>
<feature type="domain" description="B30.2/SPRY" evidence="13">
    <location>
        <begin position="314"/>
        <end position="505"/>
    </location>
</feature>
<keyword evidence="15" id="KW-1185">Reference proteome</keyword>
<dbReference type="InterPro" id="IPR013083">
    <property type="entry name" value="Znf_RING/FYVE/PHD"/>
</dbReference>
<name>A0ABN9CBH6_9NEOB</name>
<evidence type="ECO:0000256" key="8">
    <source>
        <dbReference type="PROSITE-ProRule" id="PRU00024"/>
    </source>
</evidence>
<gene>
    <name evidence="14" type="ORF">SPARVUS_LOCUS4635794</name>
</gene>
<reference evidence="14" key="1">
    <citation type="submission" date="2023-05" db="EMBL/GenBank/DDBJ databases">
        <authorList>
            <person name="Stuckert A."/>
        </authorList>
    </citation>
    <scope>NUCLEOTIDE SEQUENCE</scope>
</reference>
<evidence type="ECO:0000256" key="3">
    <source>
        <dbReference type="ARBA" id="ARBA00022771"/>
    </source>
</evidence>
<dbReference type="SMART" id="SM00184">
    <property type="entry name" value="RING"/>
    <property type="match status" value="1"/>
</dbReference>
<keyword evidence="3 8" id="KW-0863">Zinc-finger</keyword>
<feature type="domain" description="C2H2-type" evidence="12">
    <location>
        <begin position="34"/>
        <end position="61"/>
    </location>
</feature>
<evidence type="ECO:0000256" key="9">
    <source>
        <dbReference type="SAM" id="Coils"/>
    </source>
</evidence>
<dbReference type="InterPro" id="IPR013087">
    <property type="entry name" value="Znf_C2H2_type"/>
</dbReference>
<evidence type="ECO:0000256" key="2">
    <source>
        <dbReference type="ARBA" id="ARBA00022723"/>
    </source>
</evidence>
<dbReference type="CDD" id="cd12891">
    <property type="entry name" value="SPRY_PRY_C-I_2"/>
    <property type="match status" value="1"/>
</dbReference>
<dbReference type="Gene3D" id="4.10.830.40">
    <property type="match status" value="1"/>
</dbReference>
<dbReference type="Proteomes" id="UP001162483">
    <property type="component" value="Unassembled WGS sequence"/>
</dbReference>
<evidence type="ECO:0000313" key="14">
    <source>
        <dbReference type="EMBL" id="CAI9557089.1"/>
    </source>
</evidence>
<dbReference type="InterPro" id="IPR001870">
    <property type="entry name" value="B30.2/SPRY"/>
</dbReference>
<dbReference type="Gene3D" id="2.60.120.920">
    <property type="match status" value="1"/>
</dbReference>
<dbReference type="PANTHER" id="PTHR25465:SF41">
    <property type="entry name" value="E3 UBIQUITIN-PROTEIN LIGASE RNF135"/>
    <property type="match status" value="1"/>
</dbReference>
<dbReference type="InterPro" id="IPR003879">
    <property type="entry name" value="Butyrophylin_SPRY"/>
</dbReference>
<dbReference type="PROSITE" id="PS50157">
    <property type="entry name" value="ZINC_FINGER_C2H2_2"/>
    <property type="match status" value="1"/>
</dbReference>
<dbReference type="InterPro" id="IPR027370">
    <property type="entry name" value="Znf-RING_euk"/>
</dbReference>
<dbReference type="SUPFAM" id="SSF57845">
    <property type="entry name" value="B-box zinc-binding domain"/>
    <property type="match status" value="1"/>
</dbReference>
<organism evidence="14 15">
    <name type="scientific">Staurois parvus</name>
    <dbReference type="NCBI Taxonomy" id="386267"/>
    <lineage>
        <taxon>Eukaryota</taxon>
        <taxon>Metazoa</taxon>
        <taxon>Chordata</taxon>
        <taxon>Craniata</taxon>
        <taxon>Vertebrata</taxon>
        <taxon>Euteleostomi</taxon>
        <taxon>Amphibia</taxon>
        <taxon>Batrachia</taxon>
        <taxon>Anura</taxon>
        <taxon>Neobatrachia</taxon>
        <taxon>Ranoidea</taxon>
        <taxon>Ranidae</taxon>
        <taxon>Staurois</taxon>
    </lineage>
</organism>
<dbReference type="InterPro" id="IPR003649">
    <property type="entry name" value="Bbox_C"/>
</dbReference>
<evidence type="ECO:0000256" key="1">
    <source>
        <dbReference type="ARBA" id="ARBA00022588"/>
    </source>
</evidence>
<dbReference type="SMART" id="SM00502">
    <property type="entry name" value="BBC"/>
    <property type="match status" value="1"/>
</dbReference>
<dbReference type="InterPro" id="IPR017907">
    <property type="entry name" value="Znf_RING_CS"/>
</dbReference>
<dbReference type="PROSITE" id="PS50089">
    <property type="entry name" value="ZF_RING_2"/>
    <property type="match status" value="1"/>
</dbReference>
<dbReference type="InterPro" id="IPR051051">
    <property type="entry name" value="E3_ubiq-ligase_TRIM/RNF"/>
</dbReference>
<dbReference type="PRINTS" id="PR01407">
    <property type="entry name" value="BUTYPHLNCDUF"/>
</dbReference>
<evidence type="ECO:0000259" key="13">
    <source>
        <dbReference type="PROSITE" id="PS50188"/>
    </source>
</evidence>
<feature type="domain" description="B box-type" evidence="11">
    <location>
        <begin position="115"/>
        <end position="156"/>
    </location>
</feature>
<evidence type="ECO:0000256" key="6">
    <source>
        <dbReference type="ARBA" id="ARBA00022859"/>
    </source>
</evidence>
<dbReference type="SUPFAM" id="SSF57850">
    <property type="entry name" value="RING/U-box"/>
    <property type="match status" value="1"/>
</dbReference>
<dbReference type="SUPFAM" id="SSF49899">
    <property type="entry name" value="Concanavalin A-like lectins/glucanases"/>
    <property type="match status" value="1"/>
</dbReference>
<dbReference type="SMART" id="SM00449">
    <property type="entry name" value="SPRY"/>
    <property type="match status" value="1"/>
</dbReference>
<dbReference type="PROSITE" id="PS00518">
    <property type="entry name" value="ZF_RING_1"/>
    <property type="match status" value="1"/>
</dbReference>
<evidence type="ECO:0000259" key="10">
    <source>
        <dbReference type="PROSITE" id="PS50089"/>
    </source>
</evidence>
<feature type="coiled-coil region" evidence="9">
    <location>
        <begin position="164"/>
        <end position="198"/>
    </location>
</feature>
<keyword evidence="1" id="KW-0399">Innate immunity</keyword>
<dbReference type="Pfam" id="PF00643">
    <property type="entry name" value="zf-B_box"/>
    <property type="match status" value="1"/>
</dbReference>
<evidence type="ECO:0000313" key="15">
    <source>
        <dbReference type="Proteomes" id="UP001162483"/>
    </source>
</evidence>
<dbReference type="Pfam" id="PF00622">
    <property type="entry name" value="SPRY"/>
    <property type="match status" value="1"/>
</dbReference>
<dbReference type="Gene3D" id="3.30.160.60">
    <property type="entry name" value="Classic Zinc Finger"/>
    <property type="match status" value="1"/>
</dbReference>
<dbReference type="Gene3D" id="3.30.40.10">
    <property type="entry name" value="Zinc/RING finger domain, C3HC4 (zinc finger)"/>
    <property type="match status" value="1"/>
</dbReference>
<comment type="caution">
    <text evidence="14">The sequence shown here is derived from an EMBL/GenBank/DDBJ whole genome shotgun (WGS) entry which is preliminary data.</text>
</comment>
<evidence type="ECO:0000256" key="5">
    <source>
        <dbReference type="ARBA" id="ARBA00022833"/>
    </source>
</evidence>
<evidence type="ECO:0000259" key="12">
    <source>
        <dbReference type="PROSITE" id="PS50157"/>
    </source>
</evidence>
<dbReference type="PANTHER" id="PTHR25465">
    <property type="entry name" value="B-BOX DOMAIN CONTAINING"/>
    <property type="match status" value="1"/>
</dbReference>
<evidence type="ECO:0000256" key="7">
    <source>
        <dbReference type="ARBA" id="ARBA00023054"/>
    </source>
</evidence>
<dbReference type="InterPro" id="IPR013320">
    <property type="entry name" value="ConA-like_dom_sf"/>
</dbReference>
<keyword evidence="4" id="KW-0833">Ubl conjugation pathway</keyword>
<sequence>MEIYTDPVTLPCGHSFCRDCITQTWDHQEHIRTHKCPECMKTYQRRPELKRNPRLHNIAEALREQEETEVFCTHCHSPVPAVKSCLTCEISMCYDHLRKHAKPVEHMLAAPIASLGKAVCPVHKKTLGYYCTQDSTCICATCHLAGEHIGHPVEPLDEASRKKKEKLRDILEKVTSEIQEAEKRAQSLKDHKRHVEDKTASVIVKVVTLISGIRRQLDELENKVLSEISKQEEQISKSVSNIIWQLEIEKNKMVQKMCQIQKLCDMTDPLSFLRDVDRGDICKETDKEREGACDEDNAVKDLDDGVILQTLFTDLSGILLGSDIWFSMQEPSDILLDINTAGNNVDIADDMKMACYSQNQEYLQTLERFECSQVMSVKNLSSGRHYWEVEVSSAGWWMVGVCYPSIDRRGISSWIGNNKKSWCLYRSNNVYCVVHDSRVTPLPQKSSCNRLRIHLDFEAGQLAFYEKRNPMIHLYTFTTTFTEPIRAAFSVCEDTVYHGNGWVKIISSLR</sequence>
<dbReference type="SMART" id="SM00336">
    <property type="entry name" value="BBOX"/>
    <property type="match status" value="1"/>
</dbReference>
<proteinExistence type="predicted"/>
<accession>A0ABN9CBH6</accession>
<dbReference type="InterPro" id="IPR043136">
    <property type="entry name" value="B30.2/SPRY_sf"/>
</dbReference>
<dbReference type="InterPro" id="IPR001841">
    <property type="entry name" value="Znf_RING"/>
</dbReference>
<dbReference type="EMBL" id="CATNWA010008894">
    <property type="protein sequence ID" value="CAI9557089.1"/>
    <property type="molecule type" value="Genomic_DNA"/>
</dbReference>
<keyword evidence="5" id="KW-0862">Zinc</keyword>
<keyword evidence="6" id="KW-0391">Immunity</keyword>
<dbReference type="Pfam" id="PF13445">
    <property type="entry name" value="zf-RING_UBOX"/>
    <property type="match status" value="1"/>
</dbReference>
<dbReference type="PROSITE" id="PS50188">
    <property type="entry name" value="B302_SPRY"/>
    <property type="match status" value="1"/>
</dbReference>
<dbReference type="CDD" id="cd19769">
    <property type="entry name" value="Bbox2_TRIM16-like"/>
    <property type="match status" value="1"/>
</dbReference>
<dbReference type="InterPro" id="IPR000315">
    <property type="entry name" value="Znf_B-box"/>
</dbReference>
<keyword evidence="7 9" id="KW-0175">Coiled coil</keyword>
<feature type="domain" description="RING-type" evidence="10">
    <location>
        <begin position="1"/>
        <end position="39"/>
    </location>
</feature>
<protein>
    <submittedName>
        <fullName evidence="14">Uncharacterized protein</fullName>
    </submittedName>
</protein>
<evidence type="ECO:0000256" key="4">
    <source>
        <dbReference type="ARBA" id="ARBA00022786"/>
    </source>
</evidence>
<evidence type="ECO:0000259" key="11">
    <source>
        <dbReference type="PROSITE" id="PS50119"/>
    </source>
</evidence>
<dbReference type="InterPro" id="IPR003877">
    <property type="entry name" value="SPRY_dom"/>
</dbReference>